<dbReference type="AlphaFoldDB" id="A0A1G5H479"/>
<dbReference type="STRING" id="419481.SAMN05216233_112105"/>
<reference evidence="2 3" key="1">
    <citation type="submission" date="2016-10" db="EMBL/GenBank/DDBJ databases">
        <authorList>
            <person name="de Groot N.N."/>
        </authorList>
    </citation>
    <scope>NUCLEOTIDE SEQUENCE [LARGE SCALE GENOMIC DNA]</scope>
    <source>
        <strain evidence="2 3">AA1</strain>
    </source>
</reference>
<organism evidence="2 3">
    <name type="scientific">Desulfoluna spongiiphila</name>
    <dbReference type="NCBI Taxonomy" id="419481"/>
    <lineage>
        <taxon>Bacteria</taxon>
        <taxon>Pseudomonadati</taxon>
        <taxon>Thermodesulfobacteriota</taxon>
        <taxon>Desulfobacteria</taxon>
        <taxon>Desulfobacterales</taxon>
        <taxon>Desulfolunaceae</taxon>
        <taxon>Desulfoluna</taxon>
    </lineage>
</organism>
<protein>
    <submittedName>
        <fullName evidence="2">Uncharacterized protein</fullName>
    </submittedName>
</protein>
<dbReference type="Proteomes" id="UP000198870">
    <property type="component" value="Unassembled WGS sequence"/>
</dbReference>
<dbReference type="EMBL" id="FMUX01000012">
    <property type="protein sequence ID" value="SCY58349.1"/>
    <property type="molecule type" value="Genomic_DNA"/>
</dbReference>
<evidence type="ECO:0000313" key="2">
    <source>
        <dbReference type="EMBL" id="SCY58349.1"/>
    </source>
</evidence>
<feature type="transmembrane region" description="Helical" evidence="1">
    <location>
        <begin position="6"/>
        <end position="23"/>
    </location>
</feature>
<dbReference type="RefSeq" id="WP_092212004.1">
    <property type="nucleotide sequence ID" value="NZ_FMUX01000012.1"/>
</dbReference>
<proteinExistence type="predicted"/>
<keyword evidence="3" id="KW-1185">Reference proteome</keyword>
<name>A0A1G5H479_9BACT</name>
<accession>A0A1G5H479</accession>
<evidence type="ECO:0000313" key="3">
    <source>
        <dbReference type="Proteomes" id="UP000198870"/>
    </source>
</evidence>
<keyword evidence="1" id="KW-1133">Transmembrane helix</keyword>
<evidence type="ECO:0000256" key="1">
    <source>
        <dbReference type="SAM" id="Phobius"/>
    </source>
</evidence>
<gene>
    <name evidence="2" type="ORF">SAMN05216233_112105</name>
</gene>
<feature type="transmembrane region" description="Helical" evidence="1">
    <location>
        <begin position="35"/>
        <end position="54"/>
    </location>
</feature>
<keyword evidence="1" id="KW-0812">Transmembrane</keyword>
<keyword evidence="1" id="KW-0472">Membrane</keyword>
<sequence length="288" mass="31446">MDVSPWLLVGASAVLCIPLALELRQMTRGGPLALIGLYLFFFLGSCSLIDRFLVDIPVAGLGKPPALVDGLETRLRKDPVCRVLAQCDPQGYQALVDCMAASGLSSMAQAYDSPEVNRILAQSLHANLPKASDSALVHYMQATLRELQETAWDRPDACLTVGMGQDAGCDRAYFIGEEMRDLYTGVFMEVLSSASRGGHPVPSRTAYNQAMKAVMEELRAGHGSELRLLKDPGRYVRDEEDRARYCRLVTSYYEAIAFQPSEEAGAILRWVCATSAVAEGGIRLSFSE</sequence>